<evidence type="ECO:0000313" key="2">
    <source>
        <dbReference type="EMBL" id="GIO45210.1"/>
    </source>
</evidence>
<evidence type="ECO:0000256" key="1">
    <source>
        <dbReference type="SAM" id="MobiDB-lite"/>
    </source>
</evidence>
<comment type="caution">
    <text evidence="2">The sequence shown here is derived from an EMBL/GenBank/DDBJ whole genome shotgun (WGS) entry which is preliminary data.</text>
</comment>
<dbReference type="RefSeq" id="WP_301630970.1">
    <property type="nucleotide sequence ID" value="NZ_BORS01000038.1"/>
</dbReference>
<proteinExistence type="predicted"/>
<keyword evidence="3" id="KW-1185">Reference proteome</keyword>
<feature type="compositionally biased region" description="Basic and acidic residues" evidence="1">
    <location>
        <begin position="36"/>
        <end position="58"/>
    </location>
</feature>
<evidence type="ECO:0000313" key="3">
    <source>
        <dbReference type="Proteomes" id="UP000678895"/>
    </source>
</evidence>
<organism evidence="2 3">
    <name type="scientific">Paenibacillus apis</name>
    <dbReference type="NCBI Taxonomy" id="1792174"/>
    <lineage>
        <taxon>Bacteria</taxon>
        <taxon>Bacillati</taxon>
        <taxon>Bacillota</taxon>
        <taxon>Bacilli</taxon>
        <taxon>Bacillales</taxon>
        <taxon>Paenibacillaceae</taxon>
        <taxon>Paenibacillus</taxon>
    </lineage>
</organism>
<name>A0A919YAD4_9BACL</name>
<dbReference type="AlphaFoldDB" id="A0A919YAD4"/>
<reference evidence="2" key="1">
    <citation type="submission" date="2021-03" db="EMBL/GenBank/DDBJ databases">
        <title>Antimicrobial resistance genes in bacteria isolated from Japanese honey, and their potential for conferring macrolide and lincosamide resistance in the American foulbrood pathogen Paenibacillus larvae.</title>
        <authorList>
            <person name="Okamoto M."/>
            <person name="Kumagai M."/>
            <person name="Kanamori H."/>
            <person name="Takamatsu D."/>
        </authorList>
    </citation>
    <scope>NUCLEOTIDE SEQUENCE</scope>
    <source>
        <strain evidence="2">J41TS4</strain>
    </source>
</reference>
<dbReference type="Proteomes" id="UP000678895">
    <property type="component" value="Unassembled WGS sequence"/>
</dbReference>
<dbReference type="EMBL" id="BORS01000038">
    <property type="protein sequence ID" value="GIO45210.1"/>
    <property type="molecule type" value="Genomic_DNA"/>
</dbReference>
<feature type="region of interest" description="Disordered" evidence="1">
    <location>
        <begin position="1"/>
        <end position="58"/>
    </location>
</feature>
<gene>
    <name evidence="2" type="ORF">J41TS4_49680</name>
</gene>
<accession>A0A919YAD4</accession>
<sequence length="58" mass="6684">MAKTSGNRPDKNLAGVVRDLEDAPVNSLDAQQRQQDVNDRRRRDNHNHQHKVDMDPSH</sequence>
<protein>
    <submittedName>
        <fullName evidence="2">Uncharacterized protein</fullName>
    </submittedName>
</protein>